<reference evidence="1" key="1">
    <citation type="journal article" date="2014" name="Front. Microbiol.">
        <title>High frequency of phylogenetically diverse reductive dehalogenase-homologous genes in deep subseafloor sedimentary metagenomes.</title>
        <authorList>
            <person name="Kawai M."/>
            <person name="Futagami T."/>
            <person name="Toyoda A."/>
            <person name="Takaki Y."/>
            <person name="Nishi S."/>
            <person name="Hori S."/>
            <person name="Arai W."/>
            <person name="Tsubouchi T."/>
            <person name="Morono Y."/>
            <person name="Uchiyama I."/>
            <person name="Ito T."/>
            <person name="Fujiyama A."/>
            <person name="Inagaki F."/>
            <person name="Takami H."/>
        </authorList>
    </citation>
    <scope>NUCLEOTIDE SEQUENCE</scope>
    <source>
        <strain evidence="1">Expedition CK06-06</strain>
    </source>
</reference>
<dbReference type="SUPFAM" id="SSF47781">
    <property type="entry name" value="RuvA domain 2-like"/>
    <property type="match status" value="1"/>
</dbReference>
<dbReference type="InterPro" id="IPR010994">
    <property type="entry name" value="RuvA_2-like"/>
</dbReference>
<accession>X1SPB0</accession>
<sequence length="173" mass="19594">AIEDEIRRHMQAGRMILIAEGIVVPNPDGTAICELMGKTVRTQFFSKTRYETLAAWLWQIQEAGIEYIHTLSLQETAIAISSIYHNAQKPIHTTFKRHLKPITAWHPNPHIQTLMGIIGAGLGEKKATTLIEKFKTVYDTLTAPKEELLSVEGFSETYVKKLFNAIGREEFNE</sequence>
<organism evidence="1">
    <name type="scientific">marine sediment metagenome</name>
    <dbReference type="NCBI Taxonomy" id="412755"/>
    <lineage>
        <taxon>unclassified sequences</taxon>
        <taxon>metagenomes</taxon>
        <taxon>ecological metagenomes</taxon>
    </lineage>
</organism>
<evidence type="ECO:0008006" key="2">
    <source>
        <dbReference type="Google" id="ProtNLM"/>
    </source>
</evidence>
<feature type="non-terminal residue" evidence="1">
    <location>
        <position position="1"/>
    </location>
</feature>
<dbReference type="Gene3D" id="1.10.150.20">
    <property type="entry name" value="5' to 3' exonuclease, C-terminal subdomain"/>
    <property type="match status" value="1"/>
</dbReference>
<gene>
    <name evidence="1" type="ORF">S12H4_40669</name>
</gene>
<comment type="caution">
    <text evidence="1">The sequence shown here is derived from an EMBL/GenBank/DDBJ whole genome shotgun (WGS) entry which is preliminary data.</text>
</comment>
<evidence type="ECO:0000313" key="1">
    <source>
        <dbReference type="EMBL" id="GAI94907.1"/>
    </source>
</evidence>
<protein>
    <recommendedName>
        <fullName evidence="2">ERCC4 domain-containing protein</fullName>
    </recommendedName>
</protein>
<dbReference type="EMBL" id="BARW01024701">
    <property type="protein sequence ID" value="GAI94907.1"/>
    <property type="molecule type" value="Genomic_DNA"/>
</dbReference>
<dbReference type="AlphaFoldDB" id="X1SPB0"/>
<name>X1SPB0_9ZZZZ</name>
<proteinExistence type="predicted"/>